<dbReference type="EMBL" id="JAAZWO010000022">
    <property type="protein sequence ID" value="MBC2399114.1"/>
    <property type="molecule type" value="Genomic_DNA"/>
</dbReference>
<sequence length="67" mass="7697">MKNNLFLFSIIVLFSGFLLMGISNASYRWRAFRNKPAWNGSTLPLLIIGLLLSIIGLILVYIFYPFK</sequence>
<protein>
    <submittedName>
        <fullName evidence="2">Uncharacterized protein</fullName>
    </submittedName>
</protein>
<keyword evidence="1" id="KW-0812">Transmembrane</keyword>
<evidence type="ECO:0000256" key="1">
    <source>
        <dbReference type="SAM" id="Phobius"/>
    </source>
</evidence>
<evidence type="ECO:0000313" key="3">
    <source>
        <dbReference type="Proteomes" id="UP000563151"/>
    </source>
</evidence>
<name>A0A923J1S8_CLOTT</name>
<accession>A0A923J1S8</accession>
<keyword evidence="1" id="KW-0472">Membrane</keyword>
<proteinExistence type="predicted"/>
<evidence type="ECO:0000313" key="2">
    <source>
        <dbReference type="EMBL" id="MBC2399114.1"/>
    </source>
</evidence>
<gene>
    <name evidence="2" type="ORF">HGG79_15215</name>
</gene>
<dbReference type="AlphaFoldDB" id="A0A923J1S8"/>
<feature type="transmembrane region" description="Helical" evidence="1">
    <location>
        <begin position="6"/>
        <end position="22"/>
    </location>
</feature>
<keyword evidence="1" id="KW-1133">Transmembrane helix</keyword>
<keyword evidence="3" id="KW-1185">Reference proteome</keyword>
<dbReference type="Proteomes" id="UP000563151">
    <property type="component" value="Unassembled WGS sequence"/>
</dbReference>
<reference evidence="2 3" key="1">
    <citation type="submission" date="2020-04" db="EMBL/GenBank/DDBJ databases">
        <title>Genomic insights into acetone-butanol-ethanol (ABE) fermentation by sequencing solventogenic clostridia strains.</title>
        <authorList>
            <person name="Brown S."/>
        </authorList>
    </citation>
    <scope>NUCLEOTIDE SEQUENCE [LARGE SCALE GENOMIC DNA]</scope>
    <source>
        <strain evidence="2 3">DJ011</strain>
    </source>
</reference>
<organism evidence="2 3">
    <name type="scientific">Clostridium tetanomorphum</name>
    <dbReference type="NCBI Taxonomy" id="1553"/>
    <lineage>
        <taxon>Bacteria</taxon>
        <taxon>Bacillati</taxon>
        <taxon>Bacillota</taxon>
        <taxon>Clostridia</taxon>
        <taxon>Eubacteriales</taxon>
        <taxon>Clostridiaceae</taxon>
        <taxon>Clostridium</taxon>
    </lineage>
</organism>
<feature type="transmembrane region" description="Helical" evidence="1">
    <location>
        <begin position="43"/>
        <end position="64"/>
    </location>
</feature>
<comment type="caution">
    <text evidence="2">The sequence shown here is derived from an EMBL/GenBank/DDBJ whole genome shotgun (WGS) entry which is preliminary data.</text>
</comment>